<reference evidence="6" key="1">
    <citation type="submission" date="2023-07" db="EMBL/GenBank/DDBJ databases">
        <title>Genomic Encyclopedia of Type Strains, Phase IV (KMG-IV): sequencing the most valuable type-strain genomes for metagenomic binning, comparative biology and taxonomic classification.</title>
        <authorList>
            <person name="Goeker M."/>
        </authorList>
    </citation>
    <scope>NUCLEOTIDE SEQUENCE</scope>
    <source>
        <strain evidence="6">DSM 21202</strain>
    </source>
</reference>
<dbReference type="InterPro" id="IPR036188">
    <property type="entry name" value="FAD/NAD-bd_sf"/>
</dbReference>
<evidence type="ECO:0000256" key="3">
    <source>
        <dbReference type="ARBA" id="ARBA00022827"/>
    </source>
</evidence>
<dbReference type="InterPro" id="IPR027477">
    <property type="entry name" value="Succ_DH/fumarate_Rdtase_cat_sf"/>
</dbReference>
<evidence type="ECO:0000256" key="4">
    <source>
        <dbReference type="ARBA" id="ARBA00023002"/>
    </source>
</evidence>
<dbReference type="GO" id="GO:0008202">
    <property type="term" value="P:steroid metabolic process"/>
    <property type="evidence" value="ECO:0007669"/>
    <property type="project" value="UniProtKB-ARBA"/>
</dbReference>
<dbReference type="RefSeq" id="WP_306884351.1">
    <property type="nucleotide sequence ID" value="NZ_JAUSUL010000001.1"/>
</dbReference>
<comment type="cofactor">
    <cofactor evidence="1">
        <name>FAD</name>
        <dbReference type="ChEBI" id="CHEBI:57692"/>
    </cofactor>
</comment>
<dbReference type="Pfam" id="PF00890">
    <property type="entry name" value="FAD_binding_2"/>
    <property type="match status" value="1"/>
</dbReference>
<feature type="domain" description="FAD-dependent oxidoreductase 2 FAD-binding" evidence="5">
    <location>
        <begin position="13"/>
        <end position="544"/>
    </location>
</feature>
<keyword evidence="3" id="KW-0274">FAD</keyword>
<keyword evidence="4" id="KW-0560">Oxidoreductase</keyword>
<dbReference type="InterPro" id="IPR050315">
    <property type="entry name" value="FAD-oxidoreductase_2"/>
</dbReference>
<dbReference type="SUPFAM" id="SSF51905">
    <property type="entry name" value="FAD/NAD(P)-binding domain"/>
    <property type="match status" value="1"/>
</dbReference>
<keyword evidence="2" id="KW-0285">Flavoprotein</keyword>
<protein>
    <submittedName>
        <fullName evidence="6">Succinate dehydrogenase/fumarate reductase flavoprotein subunit</fullName>
    </submittedName>
</protein>
<organism evidence="6 7">
    <name type="scientific">Amorphus orientalis</name>
    <dbReference type="NCBI Taxonomy" id="649198"/>
    <lineage>
        <taxon>Bacteria</taxon>
        <taxon>Pseudomonadati</taxon>
        <taxon>Pseudomonadota</taxon>
        <taxon>Alphaproteobacteria</taxon>
        <taxon>Hyphomicrobiales</taxon>
        <taxon>Amorphaceae</taxon>
        <taxon>Amorphus</taxon>
    </lineage>
</organism>
<gene>
    <name evidence="6" type="ORF">J2S73_001007</name>
</gene>
<dbReference type="SUPFAM" id="SSF56425">
    <property type="entry name" value="Succinate dehydrogenase/fumarate reductase flavoprotein, catalytic domain"/>
    <property type="match status" value="1"/>
</dbReference>
<evidence type="ECO:0000313" key="6">
    <source>
        <dbReference type="EMBL" id="MDQ0314570.1"/>
    </source>
</evidence>
<dbReference type="GO" id="GO:0016491">
    <property type="term" value="F:oxidoreductase activity"/>
    <property type="evidence" value="ECO:0007669"/>
    <property type="project" value="UniProtKB-KW"/>
</dbReference>
<sequence>MTAPSPEPASSYDLVVFGSGAAGMAAALTAHHAGLTVAIFEKDTHFGGSTAISGGAIWIPDNPKMREAGMEDSREDALRYIAHEAGNRLKPDLVRAFLEAGPEMVTFMEANTELQFEHRAYSPDYHSDSPGAAMGGRVLDAKTYDGRELSAEFKRLKQPIKEFTVFGGMMLNRFDIGHFMKMTRSRASAVHAARLLARHLKDRTRYDRGARLVLGQAVAGRLAASVIRAGIPIFTEAALARLQVTDGRVTGAVLADGREVSARCGVVLATGGFPANRELRQQTMGHVAQGAAHYSMSPRPATGGAIAAARAIGAKFETSNKHAGFWAPVSLIPGPDGPRSFPHLFLDRAKPGVIAVTPSGHRFVSEAVSYHDFVSAMILHELKSAWLVADHRALRRYGLGAVRPFPAPFGRHVRSGYLKKGATLRDLAQQIQVPAEAIIETVRLFNQDAAAGEDTAFGKGSTAYQAYLGDPDNQPNPCLRPLDQGPYYAIQLFPGDIGTTMGLATDASGRVLTPEGRILPGLYACGNDMNSIMAGAYPGAGITLGPALTFGYIVGKSAADSAGNRGNS</sequence>
<dbReference type="InterPro" id="IPR003953">
    <property type="entry name" value="FAD-dep_OxRdtase_2_FAD-bd"/>
</dbReference>
<comment type="caution">
    <text evidence="6">The sequence shown here is derived from an EMBL/GenBank/DDBJ whole genome shotgun (WGS) entry which is preliminary data.</text>
</comment>
<evidence type="ECO:0000256" key="1">
    <source>
        <dbReference type="ARBA" id="ARBA00001974"/>
    </source>
</evidence>
<dbReference type="Gene3D" id="3.50.50.60">
    <property type="entry name" value="FAD/NAD(P)-binding domain"/>
    <property type="match status" value="2"/>
</dbReference>
<accession>A0AAE3VMA3</accession>
<dbReference type="Proteomes" id="UP001229244">
    <property type="component" value="Unassembled WGS sequence"/>
</dbReference>
<name>A0AAE3VMA3_9HYPH</name>
<keyword evidence="7" id="KW-1185">Reference proteome</keyword>
<dbReference type="EMBL" id="JAUSUL010000001">
    <property type="protein sequence ID" value="MDQ0314570.1"/>
    <property type="molecule type" value="Genomic_DNA"/>
</dbReference>
<evidence type="ECO:0000259" key="5">
    <source>
        <dbReference type="Pfam" id="PF00890"/>
    </source>
</evidence>
<dbReference type="PANTHER" id="PTHR43400">
    <property type="entry name" value="FUMARATE REDUCTASE"/>
    <property type="match status" value="1"/>
</dbReference>
<dbReference type="AlphaFoldDB" id="A0AAE3VMA3"/>
<evidence type="ECO:0000256" key="2">
    <source>
        <dbReference type="ARBA" id="ARBA00022630"/>
    </source>
</evidence>
<dbReference type="PANTHER" id="PTHR43400:SF10">
    <property type="entry name" value="3-OXOSTEROID 1-DEHYDROGENASE"/>
    <property type="match status" value="1"/>
</dbReference>
<proteinExistence type="predicted"/>
<evidence type="ECO:0000313" key="7">
    <source>
        <dbReference type="Proteomes" id="UP001229244"/>
    </source>
</evidence>